<comment type="caution">
    <text evidence="1">The sequence shown here is derived from an EMBL/GenBank/DDBJ whole genome shotgun (WGS) entry which is preliminary data.</text>
</comment>
<dbReference type="EMBL" id="REGN01007461">
    <property type="protein sequence ID" value="RNA06186.1"/>
    <property type="molecule type" value="Genomic_DNA"/>
</dbReference>
<proteinExistence type="predicted"/>
<protein>
    <recommendedName>
        <fullName evidence="3">RNA-directed DNA polymerase from mobile element jockey-like</fullName>
    </recommendedName>
</protein>
<keyword evidence="2" id="KW-1185">Reference proteome</keyword>
<dbReference type="AlphaFoldDB" id="A0A3M7Q407"/>
<reference evidence="1 2" key="1">
    <citation type="journal article" date="2018" name="Sci. Rep.">
        <title>Genomic signatures of local adaptation to the degree of environmental predictability in rotifers.</title>
        <authorList>
            <person name="Franch-Gras L."/>
            <person name="Hahn C."/>
            <person name="Garcia-Roger E.M."/>
            <person name="Carmona M.J."/>
            <person name="Serra M."/>
            <person name="Gomez A."/>
        </authorList>
    </citation>
    <scope>NUCLEOTIDE SEQUENCE [LARGE SCALE GENOMIC DNA]</scope>
    <source>
        <strain evidence="1">HYR1</strain>
    </source>
</reference>
<sequence length="143" mass="16587">MAIPNQVPRARKRPNPKWFNPKIKVLTRMKDCKLQPKLLYNYINSQKQCRDSIKGLLDCLVPSTRMVTRSFFIPRLPCPAQPLQLTASPQHNMDVDFFSPASVLKNIMRLNPRKSPGMDGILPFMSSRFRFAMSHYDEHNLTI</sequence>
<dbReference type="Proteomes" id="UP000276133">
    <property type="component" value="Unassembled WGS sequence"/>
</dbReference>
<accession>A0A3M7Q407</accession>
<evidence type="ECO:0000313" key="1">
    <source>
        <dbReference type="EMBL" id="RNA06186.1"/>
    </source>
</evidence>
<gene>
    <name evidence="1" type="ORF">BpHYR1_021421</name>
</gene>
<name>A0A3M7Q407_BRAPC</name>
<evidence type="ECO:0008006" key="3">
    <source>
        <dbReference type="Google" id="ProtNLM"/>
    </source>
</evidence>
<evidence type="ECO:0000313" key="2">
    <source>
        <dbReference type="Proteomes" id="UP000276133"/>
    </source>
</evidence>
<organism evidence="1 2">
    <name type="scientific">Brachionus plicatilis</name>
    <name type="common">Marine rotifer</name>
    <name type="synonym">Brachionus muelleri</name>
    <dbReference type="NCBI Taxonomy" id="10195"/>
    <lineage>
        <taxon>Eukaryota</taxon>
        <taxon>Metazoa</taxon>
        <taxon>Spiralia</taxon>
        <taxon>Gnathifera</taxon>
        <taxon>Rotifera</taxon>
        <taxon>Eurotatoria</taxon>
        <taxon>Monogononta</taxon>
        <taxon>Pseudotrocha</taxon>
        <taxon>Ploima</taxon>
        <taxon>Brachionidae</taxon>
        <taxon>Brachionus</taxon>
    </lineage>
</organism>